<evidence type="ECO:0000313" key="1">
    <source>
        <dbReference type="EMBL" id="KAJ3476549.1"/>
    </source>
</evidence>
<sequence length="78" mass="8996">MSQETLINPILSEKTLGYVDSSEVDFPLNAATHIVPEFYGPSFDPTLADMYERPTSQPSHFTRVRAIWAKFHNFFMRT</sequence>
<gene>
    <name evidence="1" type="ORF">NLI96_g11078</name>
</gene>
<dbReference type="EMBL" id="JANAWD010000694">
    <property type="protein sequence ID" value="KAJ3476549.1"/>
    <property type="molecule type" value="Genomic_DNA"/>
</dbReference>
<evidence type="ECO:0000313" key="2">
    <source>
        <dbReference type="Proteomes" id="UP001212997"/>
    </source>
</evidence>
<keyword evidence="2" id="KW-1185">Reference proteome</keyword>
<protein>
    <submittedName>
        <fullName evidence="1">Uncharacterized protein</fullName>
    </submittedName>
</protein>
<accession>A0AAD5UXD5</accession>
<organism evidence="1 2">
    <name type="scientific">Meripilus lineatus</name>
    <dbReference type="NCBI Taxonomy" id="2056292"/>
    <lineage>
        <taxon>Eukaryota</taxon>
        <taxon>Fungi</taxon>
        <taxon>Dikarya</taxon>
        <taxon>Basidiomycota</taxon>
        <taxon>Agaricomycotina</taxon>
        <taxon>Agaricomycetes</taxon>
        <taxon>Polyporales</taxon>
        <taxon>Meripilaceae</taxon>
        <taxon>Meripilus</taxon>
    </lineage>
</organism>
<dbReference type="Proteomes" id="UP001212997">
    <property type="component" value="Unassembled WGS sequence"/>
</dbReference>
<proteinExistence type="predicted"/>
<reference evidence="1" key="1">
    <citation type="submission" date="2022-07" db="EMBL/GenBank/DDBJ databases">
        <title>Genome Sequence of Physisporinus lineatus.</title>
        <authorList>
            <person name="Buettner E."/>
        </authorList>
    </citation>
    <scope>NUCLEOTIDE SEQUENCE</scope>
    <source>
        <strain evidence="1">VT162</strain>
    </source>
</reference>
<name>A0AAD5UXD5_9APHY</name>
<comment type="caution">
    <text evidence="1">The sequence shown here is derived from an EMBL/GenBank/DDBJ whole genome shotgun (WGS) entry which is preliminary data.</text>
</comment>
<dbReference type="AlphaFoldDB" id="A0AAD5UXD5"/>